<dbReference type="Gene3D" id="1.10.630.10">
    <property type="entry name" value="Cytochrome P450"/>
    <property type="match status" value="2"/>
</dbReference>
<dbReference type="GO" id="GO:0020037">
    <property type="term" value="F:heme binding"/>
    <property type="evidence" value="ECO:0007669"/>
    <property type="project" value="InterPro"/>
</dbReference>
<evidence type="ECO:0000256" key="6">
    <source>
        <dbReference type="ARBA" id="ARBA00023004"/>
    </source>
</evidence>
<keyword evidence="7" id="KW-0503">Monooxygenase</keyword>
<dbReference type="EMBL" id="JARBHA010000006">
    <property type="protein sequence ID" value="KAJ9699131.1"/>
    <property type="molecule type" value="Genomic_DNA"/>
</dbReference>
<accession>A0AA39DVG4</accession>
<comment type="caution">
    <text evidence="9">The sequence shown here is derived from an EMBL/GenBank/DDBJ whole genome shotgun (WGS) entry which is preliminary data.</text>
</comment>
<keyword evidence="5" id="KW-0560">Oxidoreductase</keyword>
<proteinExistence type="inferred from homology"/>
<evidence type="ECO:0000256" key="8">
    <source>
        <dbReference type="PIRSR" id="PIRSR602401-1"/>
    </source>
</evidence>
<dbReference type="AlphaFoldDB" id="A0AA39DVG4"/>
<dbReference type="PANTHER" id="PTHR47944:SF16">
    <property type="entry name" value="CYTOCHROME P450 FAMILY 1 SUBFAMILY A POLYPEPTIDE 1"/>
    <property type="match status" value="1"/>
</dbReference>
<evidence type="ECO:0008006" key="11">
    <source>
        <dbReference type="Google" id="ProtNLM"/>
    </source>
</evidence>
<protein>
    <recommendedName>
        <fullName evidence="11">Cytochrome P450</fullName>
    </recommendedName>
</protein>
<dbReference type="PRINTS" id="PR00463">
    <property type="entry name" value="EP450I"/>
</dbReference>
<dbReference type="GO" id="GO:0044550">
    <property type="term" value="P:secondary metabolite biosynthetic process"/>
    <property type="evidence" value="ECO:0007669"/>
    <property type="project" value="UniProtKB-ARBA"/>
</dbReference>
<dbReference type="InterPro" id="IPR002401">
    <property type="entry name" value="Cyt_P450_E_grp-I"/>
</dbReference>
<evidence type="ECO:0000256" key="5">
    <source>
        <dbReference type="ARBA" id="ARBA00023002"/>
    </source>
</evidence>
<keyword evidence="4 8" id="KW-0479">Metal-binding</keyword>
<dbReference type="GO" id="GO:0005506">
    <property type="term" value="F:iron ion binding"/>
    <property type="evidence" value="ECO:0007669"/>
    <property type="project" value="InterPro"/>
</dbReference>
<dbReference type="InterPro" id="IPR036396">
    <property type="entry name" value="Cyt_P450_sf"/>
</dbReference>
<evidence type="ECO:0000256" key="7">
    <source>
        <dbReference type="ARBA" id="ARBA00023033"/>
    </source>
</evidence>
<evidence type="ECO:0000313" key="9">
    <source>
        <dbReference type="EMBL" id="KAJ9699131.1"/>
    </source>
</evidence>
<dbReference type="GO" id="GO:0016705">
    <property type="term" value="F:oxidoreductase activity, acting on paired donors, with incorporation or reduction of molecular oxygen"/>
    <property type="evidence" value="ECO:0007669"/>
    <property type="project" value="InterPro"/>
</dbReference>
<comment type="similarity">
    <text evidence="2">Belongs to the cytochrome P450 family.</text>
</comment>
<evidence type="ECO:0000256" key="2">
    <source>
        <dbReference type="ARBA" id="ARBA00010617"/>
    </source>
</evidence>
<keyword evidence="3 8" id="KW-0349">Heme</keyword>
<keyword evidence="6 8" id="KW-0408">Iron</keyword>
<dbReference type="GO" id="GO:0004497">
    <property type="term" value="F:monooxygenase activity"/>
    <property type="evidence" value="ECO:0007669"/>
    <property type="project" value="UniProtKB-KW"/>
</dbReference>
<evidence type="ECO:0000256" key="3">
    <source>
        <dbReference type="ARBA" id="ARBA00022617"/>
    </source>
</evidence>
<dbReference type="SUPFAM" id="SSF48264">
    <property type="entry name" value="Cytochrome P450"/>
    <property type="match status" value="1"/>
</dbReference>
<gene>
    <name evidence="9" type="ORF">PVL29_007963</name>
</gene>
<feature type="binding site" description="axial binding residue" evidence="8">
    <location>
        <position position="356"/>
    </location>
    <ligand>
        <name>heme</name>
        <dbReference type="ChEBI" id="CHEBI:30413"/>
    </ligand>
    <ligandPart>
        <name>Fe</name>
        <dbReference type="ChEBI" id="CHEBI:18248"/>
    </ligandPart>
</feature>
<evidence type="ECO:0000313" key="10">
    <source>
        <dbReference type="Proteomes" id="UP001168098"/>
    </source>
</evidence>
<comment type="cofactor">
    <cofactor evidence="1 8">
        <name>heme</name>
        <dbReference type="ChEBI" id="CHEBI:30413"/>
    </cofactor>
</comment>
<dbReference type="Proteomes" id="UP001168098">
    <property type="component" value="Unassembled WGS sequence"/>
</dbReference>
<dbReference type="InterPro" id="IPR001128">
    <property type="entry name" value="Cyt_P450"/>
</dbReference>
<sequence length="395" mass="44533">MATSSKSTSFNSKPTFRWIHGFMKEMNTEIACIQLGNIHNFLKKHDAVFASRPITMATEYSSGGFLTTAVVPWGDQWKKMRRVLASDVINPSTFRWLHDKRVEEADNLVRCIYSQFINLRNTVRQYSGNAIRKMILNTRYFGQGKKDGGPGVEKEQHVESLFIVLAHLCVFSLSDYFPWLRVLDLDGHEKTDSNGEPLLSVAEIKAQCTLMLAGVYSPSNAIEWPMAEMINQPEVLSKSVEEIDRVVGKERLVQESDFQQLNYVKACIREALWLHPIALFNLPHVSNSAATVAGCFIPKGSHVLLSRLGLGRNPRIWEEPLNFNPERHLSARTVQAVELNEPNLRFISFRTGMRGCAGIAFGSAIAVMLLARLLQGFTWSPPPGQEEIDLSRVKK</sequence>
<dbReference type="FunFam" id="1.10.630.10:FF:000189">
    <property type="entry name" value="Phenylalanine N-monooxygenase"/>
    <property type="match status" value="1"/>
</dbReference>
<keyword evidence="10" id="KW-1185">Reference proteome</keyword>
<evidence type="ECO:0000256" key="4">
    <source>
        <dbReference type="ARBA" id="ARBA00022723"/>
    </source>
</evidence>
<name>A0AA39DVG4_VITRO</name>
<evidence type="ECO:0000256" key="1">
    <source>
        <dbReference type="ARBA" id="ARBA00001971"/>
    </source>
</evidence>
<dbReference type="PANTHER" id="PTHR47944">
    <property type="entry name" value="CYTOCHROME P450 98A9"/>
    <property type="match status" value="1"/>
</dbReference>
<organism evidence="9 10">
    <name type="scientific">Vitis rotundifolia</name>
    <name type="common">Muscadine grape</name>
    <dbReference type="NCBI Taxonomy" id="103349"/>
    <lineage>
        <taxon>Eukaryota</taxon>
        <taxon>Viridiplantae</taxon>
        <taxon>Streptophyta</taxon>
        <taxon>Embryophyta</taxon>
        <taxon>Tracheophyta</taxon>
        <taxon>Spermatophyta</taxon>
        <taxon>Magnoliopsida</taxon>
        <taxon>eudicotyledons</taxon>
        <taxon>Gunneridae</taxon>
        <taxon>Pentapetalae</taxon>
        <taxon>rosids</taxon>
        <taxon>Vitales</taxon>
        <taxon>Vitaceae</taxon>
        <taxon>Viteae</taxon>
        <taxon>Vitis</taxon>
    </lineage>
</organism>
<dbReference type="Pfam" id="PF00067">
    <property type="entry name" value="p450"/>
    <property type="match status" value="1"/>
</dbReference>
<reference evidence="9 10" key="1">
    <citation type="journal article" date="2023" name="BMC Biotechnol.">
        <title>Vitis rotundifolia cv Carlos genome sequencing.</title>
        <authorList>
            <person name="Huff M."/>
            <person name="Hulse-Kemp A."/>
            <person name="Scheffler B."/>
            <person name="Youngblood R."/>
            <person name="Simpson S."/>
            <person name="Babiker E."/>
            <person name="Staton M."/>
        </authorList>
    </citation>
    <scope>NUCLEOTIDE SEQUENCE [LARGE SCALE GENOMIC DNA]</scope>
    <source>
        <tissue evidence="9">Leaf</tissue>
    </source>
</reference>